<gene>
    <name evidence="9" type="ORF">WN944_021213</name>
</gene>
<dbReference type="EMBL" id="JBCGBO010000001">
    <property type="protein sequence ID" value="KAK9228264.1"/>
    <property type="molecule type" value="Genomic_DNA"/>
</dbReference>
<dbReference type="GO" id="GO:1901371">
    <property type="term" value="P:regulation of leaf morphogenesis"/>
    <property type="evidence" value="ECO:0007669"/>
    <property type="project" value="TreeGrafter"/>
</dbReference>
<proteinExistence type="inferred from homology"/>
<dbReference type="GO" id="GO:0048364">
    <property type="term" value="P:root development"/>
    <property type="evidence" value="ECO:0007669"/>
    <property type="project" value="InterPro"/>
</dbReference>
<dbReference type="GO" id="GO:0005179">
    <property type="term" value="F:hormone activity"/>
    <property type="evidence" value="ECO:0007669"/>
    <property type="project" value="UniProtKB-KW"/>
</dbReference>
<evidence type="ECO:0000313" key="9">
    <source>
        <dbReference type="EMBL" id="KAK9228264.1"/>
    </source>
</evidence>
<evidence type="ECO:0000256" key="3">
    <source>
        <dbReference type="ARBA" id="ARBA00022523"/>
    </source>
</evidence>
<evidence type="ECO:0000256" key="6">
    <source>
        <dbReference type="ARBA" id="ARBA00022729"/>
    </source>
</evidence>
<keyword evidence="7" id="KW-0379">Hydroxylation</keyword>
<keyword evidence="4" id="KW-0964">Secreted</keyword>
<dbReference type="Proteomes" id="UP001428341">
    <property type="component" value="Unassembled WGS sequence"/>
</dbReference>
<feature type="transmembrane region" description="Helical" evidence="8">
    <location>
        <begin position="12"/>
        <end position="38"/>
    </location>
</feature>
<evidence type="ECO:0000256" key="1">
    <source>
        <dbReference type="ARBA" id="ARBA00004271"/>
    </source>
</evidence>
<evidence type="ECO:0000256" key="8">
    <source>
        <dbReference type="SAM" id="Phobius"/>
    </source>
</evidence>
<sequence>MLVLNLNINHPIMARSSWVICACAFFLVLILCHQFVSVEGRRHLKRKKFSKQVIKNTLSNVAKGGVGITESRQAKASKVAYVEDFRPTAPGHSPGVGHSIKN</sequence>
<name>A0AAP0N2P8_9ROSI</name>
<evidence type="ECO:0000313" key="10">
    <source>
        <dbReference type="Proteomes" id="UP001428341"/>
    </source>
</evidence>
<keyword evidence="3" id="KW-0052">Apoplast</keyword>
<keyword evidence="8" id="KW-1133">Transmembrane helix</keyword>
<evidence type="ECO:0000256" key="2">
    <source>
        <dbReference type="ARBA" id="ARBA00008963"/>
    </source>
</evidence>
<evidence type="ECO:0000256" key="5">
    <source>
        <dbReference type="ARBA" id="ARBA00022702"/>
    </source>
</evidence>
<keyword evidence="8" id="KW-0472">Membrane</keyword>
<dbReference type="GO" id="GO:0048046">
    <property type="term" value="C:apoplast"/>
    <property type="evidence" value="ECO:0007669"/>
    <property type="project" value="UniProtKB-SubCell"/>
</dbReference>
<keyword evidence="5" id="KW-0372">Hormone</keyword>
<comment type="subcellular location">
    <subcellularLocation>
        <location evidence="1">Secreted</location>
        <location evidence="1">Extracellular space</location>
        <location evidence="1">Apoplast</location>
    </subcellularLocation>
</comment>
<dbReference type="GO" id="GO:0006995">
    <property type="term" value="P:cellular response to nitrogen starvation"/>
    <property type="evidence" value="ECO:0007669"/>
    <property type="project" value="UniProtKB-ARBA"/>
</dbReference>
<dbReference type="InterPro" id="IPR033250">
    <property type="entry name" value="CEP"/>
</dbReference>
<dbReference type="GO" id="GO:1902025">
    <property type="term" value="P:nitrate import"/>
    <property type="evidence" value="ECO:0007669"/>
    <property type="project" value="TreeGrafter"/>
</dbReference>
<evidence type="ECO:0000256" key="7">
    <source>
        <dbReference type="ARBA" id="ARBA00023278"/>
    </source>
</evidence>
<comment type="similarity">
    <text evidence="2">Belongs to the C-terminally encoded plant signaling peptide (CEP) family.</text>
</comment>
<keyword evidence="8" id="KW-0812">Transmembrane</keyword>
<keyword evidence="10" id="KW-1185">Reference proteome</keyword>
<comment type="caution">
    <text evidence="9">The sequence shown here is derived from an EMBL/GenBank/DDBJ whole genome shotgun (WGS) entry which is preliminary data.</text>
</comment>
<protein>
    <submittedName>
        <fullName evidence="9">Uncharacterized protein</fullName>
    </submittedName>
</protein>
<organism evidence="9 10">
    <name type="scientific">Citrus x changshan-huyou</name>
    <dbReference type="NCBI Taxonomy" id="2935761"/>
    <lineage>
        <taxon>Eukaryota</taxon>
        <taxon>Viridiplantae</taxon>
        <taxon>Streptophyta</taxon>
        <taxon>Embryophyta</taxon>
        <taxon>Tracheophyta</taxon>
        <taxon>Spermatophyta</taxon>
        <taxon>Magnoliopsida</taxon>
        <taxon>eudicotyledons</taxon>
        <taxon>Gunneridae</taxon>
        <taxon>Pentapetalae</taxon>
        <taxon>rosids</taxon>
        <taxon>malvids</taxon>
        <taxon>Sapindales</taxon>
        <taxon>Rutaceae</taxon>
        <taxon>Aurantioideae</taxon>
        <taxon>Citrus</taxon>
    </lineage>
</organism>
<dbReference type="PANTHER" id="PTHR33348">
    <property type="entry name" value="PRECURSOR OF CEP5"/>
    <property type="match status" value="1"/>
</dbReference>
<dbReference type="PANTHER" id="PTHR33348:SF7">
    <property type="entry name" value="PRECURSOR OF CEP11-RELATED"/>
    <property type="match status" value="1"/>
</dbReference>
<keyword evidence="6" id="KW-0732">Signal</keyword>
<reference evidence="9 10" key="1">
    <citation type="submission" date="2024-05" db="EMBL/GenBank/DDBJ databases">
        <title>Haplotype-resolved chromosome-level genome assembly of Huyou (Citrus changshanensis).</title>
        <authorList>
            <person name="Miao C."/>
            <person name="Chen W."/>
            <person name="Wu Y."/>
            <person name="Wang L."/>
            <person name="Zhao S."/>
            <person name="Grierson D."/>
            <person name="Xu C."/>
            <person name="Chen K."/>
        </authorList>
    </citation>
    <scope>NUCLEOTIDE SEQUENCE [LARGE SCALE GENOMIC DNA]</scope>
    <source>
        <strain evidence="9">01-14</strain>
        <tissue evidence="9">Leaf</tissue>
    </source>
</reference>
<evidence type="ECO:0000256" key="4">
    <source>
        <dbReference type="ARBA" id="ARBA00022525"/>
    </source>
</evidence>
<dbReference type="GO" id="GO:2000280">
    <property type="term" value="P:regulation of root development"/>
    <property type="evidence" value="ECO:0007669"/>
    <property type="project" value="TreeGrafter"/>
</dbReference>
<accession>A0AAP0N2P8</accession>
<dbReference type="AlphaFoldDB" id="A0AAP0N2P8"/>